<dbReference type="EMBL" id="CP059732">
    <property type="protein sequence ID" value="QMW06474.1"/>
    <property type="molecule type" value="Genomic_DNA"/>
</dbReference>
<dbReference type="Pfam" id="PF14493">
    <property type="entry name" value="HTH_40"/>
    <property type="match status" value="1"/>
</dbReference>
<dbReference type="InterPro" id="IPR010997">
    <property type="entry name" value="HRDC-like_sf"/>
</dbReference>
<dbReference type="InterPro" id="IPR010285">
    <property type="entry name" value="DNA_helicase_pif1-like_DEAD"/>
</dbReference>
<evidence type="ECO:0000313" key="3">
    <source>
        <dbReference type="EMBL" id="QMW06474.1"/>
    </source>
</evidence>
<feature type="compositionally biased region" description="Basic and acidic residues" evidence="1">
    <location>
        <begin position="711"/>
        <end position="723"/>
    </location>
</feature>
<feature type="region of interest" description="Disordered" evidence="1">
    <location>
        <begin position="700"/>
        <end position="723"/>
    </location>
</feature>
<protein>
    <submittedName>
        <fullName evidence="3">Helix-turn-helix domain-containing protein</fullName>
    </submittedName>
</protein>
<dbReference type="Pfam" id="PF05970">
    <property type="entry name" value="PIF1"/>
    <property type="match status" value="1"/>
</dbReference>
<dbReference type="GO" id="GO:0003676">
    <property type="term" value="F:nucleic acid binding"/>
    <property type="evidence" value="ECO:0007669"/>
    <property type="project" value="InterPro"/>
</dbReference>
<evidence type="ECO:0000313" key="4">
    <source>
        <dbReference type="Proteomes" id="UP000515369"/>
    </source>
</evidence>
<keyword evidence="4" id="KW-1185">Reference proteome</keyword>
<reference evidence="3 4" key="1">
    <citation type="submission" date="2020-07" db="EMBL/GenBank/DDBJ databases">
        <title>Spirosoma foliorum sp. nov., isolated from the leaves on the Nejang mountain Korea, Republic of.</title>
        <authorList>
            <person name="Ho H."/>
            <person name="Lee Y.-J."/>
            <person name="Nurcahyanto D.-A."/>
            <person name="Kim S.-G."/>
        </authorList>
    </citation>
    <scope>NUCLEOTIDE SEQUENCE [LARGE SCALE GENOMIC DNA]</scope>
    <source>
        <strain evidence="3 4">PL0136</strain>
    </source>
</reference>
<organism evidence="3 4">
    <name type="scientific">Spirosoma foliorum</name>
    <dbReference type="NCBI Taxonomy" id="2710596"/>
    <lineage>
        <taxon>Bacteria</taxon>
        <taxon>Pseudomonadati</taxon>
        <taxon>Bacteroidota</taxon>
        <taxon>Cytophagia</taxon>
        <taxon>Cytophagales</taxon>
        <taxon>Cytophagaceae</taxon>
        <taxon>Spirosoma</taxon>
    </lineage>
</organism>
<accession>A0A7G5H5T2</accession>
<dbReference type="InterPro" id="IPR051055">
    <property type="entry name" value="PIF1_helicase"/>
</dbReference>
<feature type="compositionally biased region" description="Basic and acidic residues" evidence="1">
    <location>
        <begin position="604"/>
        <end position="615"/>
    </location>
</feature>
<dbReference type="GO" id="GO:0000723">
    <property type="term" value="P:telomere maintenance"/>
    <property type="evidence" value="ECO:0007669"/>
    <property type="project" value="InterPro"/>
</dbReference>
<dbReference type="Proteomes" id="UP000515369">
    <property type="component" value="Chromosome"/>
</dbReference>
<dbReference type="InterPro" id="IPR027417">
    <property type="entry name" value="P-loop_NTPase"/>
</dbReference>
<name>A0A7G5H5T2_9BACT</name>
<dbReference type="CDD" id="cd18809">
    <property type="entry name" value="SF1_C_RecD"/>
    <property type="match status" value="1"/>
</dbReference>
<evidence type="ECO:0000259" key="2">
    <source>
        <dbReference type="PROSITE" id="PS50967"/>
    </source>
</evidence>
<dbReference type="Gene3D" id="1.10.150.80">
    <property type="entry name" value="HRDC domain"/>
    <property type="match status" value="1"/>
</dbReference>
<dbReference type="GO" id="GO:0000166">
    <property type="term" value="F:nucleotide binding"/>
    <property type="evidence" value="ECO:0007669"/>
    <property type="project" value="InterPro"/>
</dbReference>
<dbReference type="Gene3D" id="2.30.30.940">
    <property type="match status" value="1"/>
</dbReference>
<gene>
    <name evidence="3" type="ORF">H3H32_17055</name>
</gene>
<dbReference type="AlphaFoldDB" id="A0A7G5H5T2"/>
<dbReference type="KEGG" id="sfol:H3H32_17055"/>
<dbReference type="GO" id="GO:0006281">
    <property type="term" value="P:DNA repair"/>
    <property type="evidence" value="ECO:0007669"/>
    <property type="project" value="InterPro"/>
</dbReference>
<dbReference type="SMART" id="SM00382">
    <property type="entry name" value="AAA"/>
    <property type="match status" value="1"/>
</dbReference>
<dbReference type="SUPFAM" id="SSF47819">
    <property type="entry name" value="HRDC-like"/>
    <property type="match status" value="1"/>
</dbReference>
<dbReference type="SMART" id="SM00341">
    <property type="entry name" value="HRDC"/>
    <property type="match status" value="1"/>
</dbReference>
<proteinExistence type="predicted"/>
<dbReference type="PANTHER" id="PTHR47642">
    <property type="entry name" value="ATP-DEPENDENT DNA HELICASE"/>
    <property type="match status" value="1"/>
</dbReference>
<feature type="region of interest" description="Disordered" evidence="1">
    <location>
        <begin position="604"/>
        <end position="625"/>
    </location>
</feature>
<dbReference type="FunFam" id="3.40.50.300:FF:001498">
    <property type="entry name" value="ATP-dependent DNA helicase"/>
    <property type="match status" value="1"/>
</dbReference>
<evidence type="ECO:0000256" key="1">
    <source>
        <dbReference type="SAM" id="MobiDB-lite"/>
    </source>
</evidence>
<dbReference type="RefSeq" id="WP_182463862.1">
    <property type="nucleotide sequence ID" value="NZ_CP059732.1"/>
</dbReference>
<dbReference type="InterPro" id="IPR002121">
    <property type="entry name" value="HRDC_dom"/>
</dbReference>
<sequence>MPAPVNEKLALAHNFVLHTNQNIFLTGKAGTGKTTFLQQVKQLSAKRLAVVAPTGVAAINAGGVTIHSLFQLPFGPLTPGTAQREGKKFNKEKINLLRTLDLLVIDEISMVRADVLDGIDEVLRRYRSNSGPFGGVQLLLIGDMQQLPPVIKDDEWELLQPYYDTGYFFSSRALRQTPYVSIELTHIYRQSDQRFISLLNSIREKTVTQAQLADLNQRYIPDFSPSDTEGYITLSTHNTTAQQINSTKLQSLKKPLRTFTATVEGDFPAHAYPTEISLDLKVGAQVMFVKNDIAREKLYYNGKIGRITDMDEDVIYVTSQQDGEVITVYPADWTNIKYTLDPTTKEIKGEVIGTFRQFPLKLAWAITIHKSQGLTFEKAIIDASAAFAHGQVYVALSRCKTLDGLVLRAPIPSHSIKTELKLEDFHEQVQQQTPNEQHLYQAKRTNQQGLLQELFSFERANSLLYRCRRTVNEHASSLDAEASPIITQLTDLLRDKARDVTQRFLQQLPSYFASDQLPEANPQLQERVRKAGNYFQALLSTELLPLLHRFPTDCDNKKVRDLMLESLDELEKELFTKLRSFETCREGFNALAYLQTRNRAELDFQPERKKHEPQAAEKAASDGSSRGGLYGALMKWRNDLAGEHNTSGFMVLPQKTIVELARVRPTTEAELLAVKGFGKTKVRQIGAAILRIVQENPVGRVASSSTPKVKTPKEPKPPKEPKELSPAITLAFFQSGKTIAEIAAERSLAVSTVESHLVKYVGTGDLTVDALLPAKKIATIRSYLENYPSETLTEVRQSLGNDVSFSDIRFVQYAMRAEAEASGA</sequence>
<dbReference type="Pfam" id="PF00570">
    <property type="entry name" value="HRDC"/>
    <property type="match status" value="1"/>
</dbReference>
<dbReference type="PANTHER" id="PTHR47642:SF7">
    <property type="entry name" value="ATP-DEPENDENT DNA HELICASE PIF1"/>
    <property type="match status" value="1"/>
</dbReference>
<dbReference type="InterPro" id="IPR003593">
    <property type="entry name" value="AAA+_ATPase"/>
</dbReference>
<feature type="domain" description="HRDC" evidence="2">
    <location>
        <begin position="623"/>
        <end position="703"/>
    </location>
</feature>
<dbReference type="SUPFAM" id="SSF52540">
    <property type="entry name" value="P-loop containing nucleoside triphosphate hydrolases"/>
    <property type="match status" value="2"/>
</dbReference>
<dbReference type="InterPro" id="IPR029491">
    <property type="entry name" value="Helicase_HTH"/>
</dbReference>
<dbReference type="InterPro" id="IPR044876">
    <property type="entry name" value="HRDC_dom_sf"/>
</dbReference>
<dbReference type="GO" id="GO:0003678">
    <property type="term" value="F:DNA helicase activity"/>
    <property type="evidence" value="ECO:0007669"/>
    <property type="project" value="InterPro"/>
</dbReference>
<dbReference type="Gene3D" id="3.40.50.300">
    <property type="entry name" value="P-loop containing nucleotide triphosphate hydrolases"/>
    <property type="match status" value="2"/>
</dbReference>
<dbReference type="PROSITE" id="PS50967">
    <property type="entry name" value="HRDC"/>
    <property type="match status" value="1"/>
</dbReference>